<gene>
    <name evidence="1" type="ORF">C5167_000471</name>
</gene>
<keyword evidence="2" id="KW-1185">Reference proteome</keyword>
<evidence type="ECO:0000313" key="2">
    <source>
        <dbReference type="Proteomes" id="UP000316621"/>
    </source>
</evidence>
<dbReference type="Gramene" id="RZC76343">
    <property type="protein sequence ID" value="RZC76343"/>
    <property type="gene ID" value="C5167_000471"/>
</dbReference>
<dbReference type="Proteomes" id="UP000316621">
    <property type="component" value="Chromosome 9"/>
</dbReference>
<name>A0A4Y7KSL4_PAPSO</name>
<dbReference type="EMBL" id="CM010723">
    <property type="protein sequence ID" value="RZC76343.1"/>
    <property type="molecule type" value="Genomic_DNA"/>
</dbReference>
<proteinExistence type="predicted"/>
<evidence type="ECO:0000313" key="1">
    <source>
        <dbReference type="EMBL" id="RZC76343.1"/>
    </source>
</evidence>
<sequence>MEFLNITLSFRTSNRPVRTNPVPSGHRVEIFLL</sequence>
<accession>A0A4Y7KSL4</accession>
<organism evidence="1 2">
    <name type="scientific">Papaver somniferum</name>
    <name type="common">Opium poppy</name>
    <dbReference type="NCBI Taxonomy" id="3469"/>
    <lineage>
        <taxon>Eukaryota</taxon>
        <taxon>Viridiplantae</taxon>
        <taxon>Streptophyta</taxon>
        <taxon>Embryophyta</taxon>
        <taxon>Tracheophyta</taxon>
        <taxon>Spermatophyta</taxon>
        <taxon>Magnoliopsida</taxon>
        <taxon>Ranunculales</taxon>
        <taxon>Papaveraceae</taxon>
        <taxon>Papaveroideae</taxon>
        <taxon>Papaver</taxon>
    </lineage>
</organism>
<dbReference type="AlphaFoldDB" id="A0A4Y7KSL4"/>
<protein>
    <submittedName>
        <fullName evidence="1">Uncharacterized protein</fullName>
    </submittedName>
</protein>
<reference evidence="1 2" key="1">
    <citation type="journal article" date="2018" name="Science">
        <title>The opium poppy genome and morphinan production.</title>
        <authorList>
            <person name="Guo L."/>
            <person name="Winzer T."/>
            <person name="Yang X."/>
            <person name="Li Y."/>
            <person name="Ning Z."/>
            <person name="He Z."/>
            <person name="Teodor R."/>
            <person name="Lu Y."/>
            <person name="Bowser T.A."/>
            <person name="Graham I.A."/>
            <person name="Ye K."/>
        </authorList>
    </citation>
    <scope>NUCLEOTIDE SEQUENCE [LARGE SCALE GENOMIC DNA]</scope>
    <source>
        <strain evidence="2">cv. HN1</strain>
        <tissue evidence="1">Leaves</tissue>
    </source>
</reference>